<dbReference type="Proteomes" id="UP000199477">
    <property type="component" value="Unassembled WGS sequence"/>
</dbReference>
<dbReference type="Pfam" id="PF12412">
    <property type="entry name" value="DUF3667"/>
    <property type="match status" value="1"/>
</dbReference>
<keyword evidence="1" id="KW-1133">Transmembrane helix</keyword>
<feature type="transmembrane region" description="Helical" evidence="1">
    <location>
        <begin position="90"/>
        <end position="110"/>
    </location>
</feature>
<keyword evidence="3" id="KW-1185">Reference proteome</keyword>
<dbReference type="AlphaFoldDB" id="A0A1I2JF18"/>
<keyword evidence="1" id="KW-0812">Transmembrane</keyword>
<gene>
    <name evidence="2" type="ORF">SAMN02799615_03990</name>
</gene>
<proteinExistence type="predicted"/>
<dbReference type="EMBL" id="FONH01000024">
    <property type="protein sequence ID" value="SFF52580.1"/>
    <property type="molecule type" value="Genomic_DNA"/>
</dbReference>
<feature type="transmembrane region" description="Helical" evidence="1">
    <location>
        <begin position="286"/>
        <end position="306"/>
    </location>
</feature>
<reference evidence="3" key="1">
    <citation type="submission" date="2016-10" db="EMBL/GenBank/DDBJ databases">
        <authorList>
            <person name="Varghese N."/>
            <person name="Submissions S."/>
        </authorList>
    </citation>
    <scope>NUCLEOTIDE SEQUENCE [LARGE SCALE GENOMIC DNA]</scope>
    <source>
        <strain evidence="3">UNC178MFTsu3.1</strain>
    </source>
</reference>
<feature type="transmembrane region" description="Helical" evidence="1">
    <location>
        <begin position="350"/>
        <end position="372"/>
    </location>
</feature>
<dbReference type="RefSeq" id="WP_026633934.1">
    <property type="nucleotide sequence ID" value="NZ_FONH01000024.1"/>
</dbReference>
<feature type="transmembrane region" description="Helical" evidence="1">
    <location>
        <begin position="393"/>
        <end position="413"/>
    </location>
</feature>
<evidence type="ECO:0000256" key="1">
    <source>
        <dbReference type="SAM" id="Phobius"/>
    </source>
</evidence>
<sequence length="414" mass="45860">MSGKEIVSYEGVHCANCTTPMQGEYCHDCGQSIHTVLKPVHHMFEDTLETFLHVDGRVLHTLPPLVTKPGFLTLEYFSGRRQRYVPPFRLMFVLCLLAFFLTHIAVDVLVSHGKDLAPGVHVDRHQFDDLNTPDEVRHALDEQLASLDQARSTVANVPGADAGLVKAQKELRKQADRRIATLAAEDAPAAGKSAATPAAAASAPVASAPAAASTVASKPAKDEDIEAEDWLAKPTNARISWLPEFMNARLAHAAANLRANVKGLKSSNPEVRDQAIERMKAGIFSALPQTMFVLMPAFALLLKLFYLFKRRLFMEHLIVALHSHAFLFANVLLWVLLALLKAWIAPHAAWAGYLLGWLEFALAIWAPVYLLLMQKRVYRQGWPMTVLKYLMIGWCYTWLLGFALMSALVLGVAH</sequence>
<accession>A0A1I2JF18</accession>
<feature type="transmembrane region" description="Helical" evidence="1">
    <location>
        <begin position="318"/>
        <end position="344"/>
    </location>
</feature>
<name>A0A1I2JF18_9GAMM</name>
<dbReference type="STRING" id="500610.SAMN02799615_03990"/>
<evidence type="ECO:0000313" key="3">
    <source>
        <dbReference type="Proteomes" id="UP000199477"/>
    </source>
</evidence>
<protein>
    <recommendedName>
        <fullName evidence="4">DUF3667 domain-containing protein</fullName>
    </recommendedName>
</protein>
<evidence type="ECO:0008006" key="4">
    <source>
        <dbReference type="Google" id="ProtNLM"/>
    </source>
</evidence>
<dbReference type="InterPro" id="IPR022134">
    <property type="entry name" value="DUF3667"/>
</dbReference>
<keyword evidence="1" id="KW-0472">Membrane</keyword>
<organism evidence="2 3">
    <name type="scientific">Dyella marensis</name>
    <dbReference type="NCBI Taxonomy" id="500610"/>
    <lineage>
        <taxon>Bacteria</taxon>
        <taxon>Pseudomonadati</taxon>
        <taxon>Pseudomonadota</taxon>
        <taxon>Gammaproteobacteria</taxon>
        <taxon>Lysobacterales</taxon>
        <taxon>Rhodanobacteraceae</taxon>
        <taxon>Dyella</taxon>
    </lineage>
</organism>
<evidence type="ECO:0000313" key="2">
    <source>
        <dbReference type="EMBL" id="SFF52580.1"/>
    </source>
</evidence>